<feature type="transmembrane region" description="Helical" evidence="1">
    <location>
        <begin position="30"/>
        <end position="49"/>
    </location>
</feature>
<keyword evidence="1" id="KW-1133">Transmembrane helix</keyword>
<proteinExistence type="predicted"/>
<name>A0A914XW33_9BILA</name>
<accession>A0A914XW33</accession>
<protein>
    <submittedName>
        <fullName evidence="3">Uncharacterized protein</fullName>
    </submittedName>
</protein>
<feature type="transmembrane region" description="Helical" evidence="1">
    <location>
        <begin position="7"/>
        <end position="24"/>
    </location>
</feature>
<dbReference type="AlphaFoldDB" id="A0A914XW33"/>
<dbReference type="Proteomes" id="UP000887577">
    <property type="component" value="Unplaced"/>
</dbReference>
<evidence type="ECO:0000256" key="1">
    <source>
        <dbReference type="SAM" id="Phobius"/>
    </source>
</evidence>
<keyword evidence="1" id="KW-0812">Transmembrane</keyword>
<evidence type="ECO:0000313" key="2">
    <source>
        <dbReference type="Proteomes" id="UP000887577"/>
    </source>
</evidence>
<organism evidence="2 3">
    <name type="scientific">Panagrolaimus superbus</name>
    <dbReference type="NCBI Taxonomy" id="310955"/>
    <lineage>
        <taxon>Eukaryota</taxon>
        <taxon>Metazoa</taxon>
        <taxon>Ecdysozoa</taxon>
        <taxon>Nematoda</taxon>
        <taxon>Chromadorea</taxon>
        <taxon>Rhabditida</taxon>
        <taxon>Tylenchina</taxon>
        <taxon>Panagrolaimomorpha</taxon>
        <taxon>Panagrolaimoidea</taxon>
        <taxon>Panagrolaimidae</taxon>
        <taxon>Panagrolaimus</taxon>
    </lineage>
</organism>
<evidence type="ECO:0000313" key="3">
    <source>
        <dbReference type="WBParaSite" id="PSU_v2.g11445.t1"/>
    </source>
</evidence>
<keyword evidence="1" id="KW-0472">Membrane</keyword>
<dbReference type="WBParaSite" id="PSU_v2.g11445.t1">
    <property type="protein sequence ID" value="PSU_v2.g11445.t1"/>
    <property type="gene ID" value="PSU_v2.g11445"/>
</dbReference>
<sequence>MMIPFSLAFIFVPIITIFFTPLNLLRYWRLVFLVIAVVLLLSAVIFAVFGRGQPTIWAEASWDPTSSQRMLSSSHATIDRNAECGIIQMRTVDDYYLQKN</sequence>
<keyword evidence="2" id="KW-1185">Reference proteome</keyword>
<reference evidence="3" key="1">
    <citation type="submission" date="2022-11" db="UniProtKB">
        <authorList>
            <consortium name="WormBaseParasite"/>
        </authorList>
    </citation>
    <scope>IDENTIFICATION</scope>
</reference>